<dbReference type="EC" id="2.7.13.3" evidence="2"/>
<dbReference type="PROSITE" id="PS50109">
    <property type="entry name" value="HIS_KIN"/>
    <property type="match status" value="1"/>
</dbReference>
<evidence type="ECO:0000256" key="2">
    <source>
        <dbReference type="ARBA" id="ARBA00012438"/>
    </source>
</evidence>
<evidence type="ECO:0000313" key="11">
    <source>
        <dbReference type="EMBL" id="MDP4528105.1"/>
    </source>
</evidence>
<accession>A0ABT9GMB0</accession>
<feature type="domain" description="Histidine kinase" evidence="10">
    <location>
        <begin position="471"/>
        <end position="674"/>
    </location>
</feature>
<keyword evidence="5" id="KW-0547">Nucleotide-binding</keyword>
<dbReference type="PRINTS" id="PR00344">
    <property type="entry name" value="BCTRLSENSOR"/>
</dbReference>
<evidence type="ECO:0000256" key="4">
    <source>
        <dbReference type="ARBA" id="ARBA00022679"/>
    </source>
</evidence>
<evidence type="ECO:0000256" key="8">
    <source>
        <dbReference type="ARBA" id="ARBA00023012"/>
    </source>
</evidence>
<keyword evidence="9" id="KW-0812">Transmembrane</keyword>
<feature type="transmembrane region" description="Helical" evidence="9">
    <location>
        <begin position="41"/>
        <end position="58"/>
    </location>
</feature>
<dbReference type="InterPro" id="IPR003661">
    <property type="entry name" value="HisK_dim/P_dom"/>
</dbReference>
<keyword evidence="9" id="KW-0472">Membrane</keyword>
<feature type="transmembrane region" description="Helical" evidence="9">
    <location>
        <begin position="253"/>
        <end position="275"/>
    </location>
</feature>
<dbReference type="SUPFAM" id="SSF55874">
    <property type="entry name" value="ATPase domain of HSP90 chaperone/DNA topoisomerase II/histidine kinase"/>
    <property type="match status" value="1"/>
</dbReference>
<dbReference type="InterPro" id="IPR014265">
    <property type="entry name" value="XrtA/PrsK"/>
</dbReference>
<evidence type="ECO:0000256" key="5">
    <source>
        <dbReference type="ARBA" id="ARBA00022741"/>
    </source>
</evidence>
<evidence type="ECO:0000259" key="10">
    <source>
        <dbReference type="PROSITE" id="PS50109"/>
    </source>
</evidence>
<evidence type="ECO:0000256" key="6">
    <source>
        <dbReference type="ARBA" id="ARBA00022777"/>
    </source>
</evidence>
<dbReference type="InterPro" id="IPR005467">
    <property type="entry name" value="His_kinase_dom"/>
</dbReference>
<proteinExistence type="predicted"/>
<protein>
    <recommendedName>
        <fullName evidence="2">histidine kinase</fullName>
        <ecNumber evidence="2">2.7.13.3</ecNumber>
    </recommendedName>
</protein>
<evidence type="ECO:0000256" key="7">
    <source>
        <dbReference type="ARBA" id="ARBA00022840"/>
    </source>
</evidence>
<dbReference type="Gene3D" id="3.30.565.10">
    <property type="entry name" value="Histidine kinase-like ATPase, C-terminal domain"/>
    <property type="match status" value="1"/>
</dbReference>
<feature type="transmembrane region" description="Helical" evidence="9">
    <location>
        <begin position="228"/>
        <end position="247"/>
    </location>
</feature>
<reference evidence="11 12" key="1">
    <citation type="submission" date="2023-08" db="EMBL/GenBank/DDBJ databases">
        <authorList>
            <person name="Joshi A."/>
            <person name="Thite S."/>
        </authorList>
    </citation>
    <scope>NUCLEOTIDE SEQUENCE [LARGE SCALE GENOMIC DNA]</scope>
    <source>
        <strain evidence="11 12">1E1</strain>
    </source>
</reference>
<dbReference type="PANTHER" id="PTHR43065:SF10">
    <property type="entry name" value="PEROXIDE STRESS-ACTIVATED HISTIDINE KINASE MAK3"/>
    <property type="match status" value="1"/>
</dbReference>
<keyword evidence="7" id="KW-0067">ATP-binding</keyword>
<dbReference type="GO" id="GO:0004673">
    <property type="term" value="F:protein histidine kinase activity"/>
    <property type="evidence" value="ECO:0007669"/>
    <property type="project" value="UniProtKB-EC"/>
</dbReference>
<feature type="transmembrane region" description="Helical" evidence="9">
    <location>
        <begin position="188"/>
        <end position="207"/>
    </location>
</feature>
<evidence type="ECO:0000256" key="1">
    <source>
        <dbReference type="ARBA" id="ARBA00000085"/>
    </source>
</evidence>
<comment type="catalytic activity">
    <reaction evidence="1">
        <text>ATP + protein L-histidine = ADP + protein N-phospho-L-histidine.</text>
        <dbReference type="EC" id="2.7.13.3"/>
    </reaction>
</comment>
<dbReference type="SMART" id="SM00387">
    <property type="entry name" value="HATPase_c"/>
    <property type="match status" value="1"/>
</dbReference>
<feature type="transmembrane region" description="Helical" evidence="9">
    <location>
        <begin position="104"/>
        <end position="123"/>
    </location>
</feature>
<dbReference type="Pfam" id="PF02518">
    <property type="entry name" value="HATPase_c"/>
    <property type="match status" value="1"/>
</dbReference>
<gene>
    <name evidence="11" type="primary">prsK</name>
    <name evidence="11" type="ORF">Q3O59_03555</name>
</gene>
<dbReference type="InterPro" id="IPR036890">
    <property type="entry name" value="HATPase_C_sf"/>
</dbReference>
<dbReference type="InterPro" id="IPR003594">
    <property type="entry name" value="HATPase_dom"/>
</dbReference>
<dbReference type="NCBIfam" id="TIGR02916">
    <property type="entry name" value="PEP_his_kin"/>
    <property type="match status" value="1"/>
</dbReference>
<evidence type="ECO:0000256" key="9">
    <source>
        <dbReference type="SAM" id="Phobius"/>
    </source>
</evidence>
<dbReference type="InterPro" id="IPR004358">
    <property type="entry name" value="Sig_transdc_His_kin-like_C"/>
</dbReference>
<evidence type="ECO:0000256" key="3">
    <source>
        <dbReference type="ARBA" id="ARBA00022553"/>
    </source>
</evidence>
<comment type="caution">
    <text evidence="11">The sequence shown here is derived from an EMBL/GenBank/DDBJ whole genome shotgun (WGS) entry which is preliminary data.</text>
</comment>
<keyword evidence="3" id="KW-0597">Phosphoprotein</keyword>
<feature type="transmembrane region" description="Helical" evidence="9">
    <location>
        <begin position="12"/>
        <end position="32"/>
    </location>
</feature>
<sequence>MLPLWNQLALDKIGFVLAAIGYFFFFALLLTVKARNVPRSILLGFVLLTVVWASLYAWQPTTAYQNQWSLWLENSRLLALVLFLYAALQSQQQSLWLFVQRKEVWTTVVVMLAWTLLASIQLVPVNLLLTGQLVLCVFILALIEALYRRAGSARWQFKPLIVALSIMVLFDFVLLAEASLFLRIDAQLWSARSFIQLLMLPLLVISIRRIKAWNIRVYISRDIVLQSSLVLAAGLYLSLLALAGFYIRFSGGAWSELLQATFIVLGFAILAALLLSDTMRRKLKVFIEKHFFENTFDYRAKWLELTHRLRQIDVNHDDVHQEALASWLQAIGYHKGLLLRTQPQIRVLARINRPELTPAERTIAEHYLAQQQLKNWIVDLKQTKDPFVAQLALPPQSCHSQIIIPILAKDGLWGLCMLDTDPALQLKLNWELRDYLLAVTEQIASYLFLMEASNKLMENAQFAAFSRMSAFVVHDLKNITAQLGLLLKNAERHQSNPEFVADAFDTIASSKRRMDKMLAQLMDKERHDEQESRFQLAPLLAQLIDSRCQGQQPIPRLQVEQDSQLSLDKERFANVLFHLIDNAQHATPDDGQITLTLKQNKDWVELSIQDTGCGMSDDFIATRLFKPFDSTKGNAGMGIGAYDAQIFVEQCGGQLLVHSKEGEGTTFTMRLPLN</sequence>
<dbReference type="RefSeq" id="WP_305944257.1">
    <property type="nucleotide sequence ID" value="NZ_JAUZVY010000001.1"/>
</dbReference>
<dbReference type="EMBL" id="JAUZVY010000001">
    <property type="protein sequence ID" value="MDP4528105.1"/>
    <property type="molecule type" value="Genomic_DNA"/>
</dbReference>
<feature type="transmembrane region" description="Helical" evidence="9">
    <location>
        <begin position="70"/>
        <end position="88"/>
    </location>
</feature>
<evidence type="ECO:0000313" key="12">
    <source>
        <dbReference type="Proteomes" id="UP001236258"/>
    </source>
</evidence>
<keyword evidence="8" id="KW-0902">Two-component regulatory system</keyword>
<feature type="transmembrane region" description="Helical" evidence="9">
    <location>
        <begin position="129"/>
        <end position="147"/>
    </location>
</feature>
<dbReference type="Proteomes" id="UP001236258">
    <property type="component" value="Unassembled WGS sequence"/>
</dbReference>
<feature type="transmembrane region" description="Helical" evidence="9">
    <location>
        <begin position="159"/>
        <end position="182"/>
    </location>
</feature>
<keyword evidence="12" id="KW-1185">Reference proteome</keyword>
<dbReference type="CDD" id="cd00082">
    <property type="entry name" value="HisKA"/>
    <property type="match status" value="1"/>
</dbReference>
<keyword evidence="6 11" id="KW-0418">Kinase</keyword>
<dbReference type="PANTHER" id="PTHR43065">
    <property type="entry name" value="SENSOR HISTIDINE KINASE"/>
    <property type="match status" value="1"/>
</dbReference>
<name>A0ABT9GMB0_9GAMM</name>
<keyword evidence="9" id="KW-1133">Transmembrane helix</keyword>
<organism evidence="11 12">
    <name type="scientific">Alkalimonas delamerensis</name>
    <dbReference type="NCBI Taxonomy" id="265981"/>
    <lineage>
        <taxon>Bacteria</taxon>
        <taxon>Pseudomonadati</taxon>
        <taxon>Pseudomonadota</taxon>
        <taxon>Gammaproteobacteria</taxon>
        <taxon>Alkalimonas</taxon>
    </lineage>
</organism>
<keyword evidence="4 11" id="KW-0808">Transferase</keyword>